<evidence type="ECO:0000256" key="3">
    <source>
        <dbReference type="ARBA" id="ARBA00022448"/>
    </source>
</evidence>
<keyword evidence="5" id="KW-0677">Repeat</keyword>
<evidence type="ECO:0000256" key="4">
    <source>
        <dbReference type="ARBA" id="ARBA00022475"/>
    </source>
</evidence>
<dbReference type="InterPro" id="IPR050107">
    <property type="entry name" value="ABC_carbohydrate_import_ATPase"/>
</dbReference>
<comment type="subcellular location">
    <subcellularLocation>
        <location evidence="1">Cell membrane</location>
        <topology evidence="1">Peripheral membrane protein</topology>
    </subcellularLocation>
</comment>
<dbReference type="PANTHER" id="PTHR43790:SF4">
    <property type="entry name" value="GUANOSINE IMPORT ATP-BINDING PROTEIN NUPO"/>
    <property type="match status" value="1"/>
</dbReference>
<evidence type="ECO:0000256" key="1">
    <source>
        <dbReference type="ARBA" id="ARBA00004202"/>
    </source>
</evidence>
<evidence type="ECO:0000259" key="10">
    <source>
        <dbReference type="PROSITE" id="PS50893"/>
    </source>
</evidence>
<dbReference type="GO" id="GO:0005886">
    <property type="term" value="C:plasma membrane"/>
    <property type="evidence" value="ECO:0007669"/>
    <property type="project" value="UniProtKB-SubCell"/>
</dbReference>
<name>A0A2S1KP53_9LACO</name>
<dbReference type="RefSeq" id="WP_108729942.1">
    <property type="nucleotide sequence ID" value="NZ_CP020928.1"/>
</dbReference>
<accession>A0A2S1KP53</accession>
<dbReference type="Gene3D" id="3.40.50.300">
    <property type="entry name" value="P-loop containing nucleotide triphosphate hydrolases"/>
    <property type="match status" value="2"/>
</dbReference>
<dbReference type="Pfam" id="PF00005">
    <property type="entry name" value="ABC_tran"/>
    <property type="match status" value="2"/>
</dbReference>
<proteinExistence type="inferred from homology"/>
<keyword evidence="6" id="KW-0547">Nucleotide-binding</keyword>
<reference evidence="11 12" key="1">
    <citation type="submission" date="2017-04" db="EMBL/GenBank/DDBJ databases">
        <title>Weissella cibaria strain m2 complete genome.</title>
        <authorList>
            <person name="Pan Q."/>
            <person name="Tan M."/>
            <person name="Yao F."/>
            <person name="Su S."/>
        </authorList>
    </citation>
    <scope>NUCLEOTIDE SEQUENCE [LARGE SCALE GENOMIC DNA]</scope>
    <source>
        <strain evidence="11 12">M2</strain>
    </source>
</reference>
<dbReference type="SMART" id="SM00382">
    <property type="entry name" value="AAA"/>
    <property type="match status" value="1"/>
</dbReference>
<evidence type="ECO:0000256" key="2">
    <source>
        <dbReference type="ARBA" id="ARBA00005417"/>
    </source>
</evidence>
<evidence type="ECO:0000256" key="9">
    <source>
        <dbReference type="ARBA" id="ARBA00023136"/>
    </source>
</evidence>
<keyword evidence="8" id="KW-1278">Translocase</keyword>
<feature type="domain" description="ABC transporter" evidence="10">
    <location>
        <begin position="8"/>
        <end position="243"/>
    </location>
</feature>
<evidence type="ECO:0000313" key="11">
    <source>
        <dbReference type="EMBL" id="AWF94765.1"/>
    </source>
</evidence>
<evidence type="ECO:0000256" key="6">
    <source>
        <dbReference type="ARBA" id="ARBA00022741"/>
    </source>
</evidence>
<feature type="domain" description="ABC transporter" evidence="10">
    <location>
        <begin position="261"/>
        <end position="505"/>
    </location>
</feature>
<evidence type="ECO:0000313" key="12">
    <source>
        <dbReference type="Proteomes" id="UP000244870"/>
    </source>
</evidence>
<evidence type="ECO:0000256" key="5">
    <source>
        <dbReference type="ARBA" id="ARBA00022737"/>
    </source>
</evidence>
<dbReference type="CDD" id="cd03216">
    <property type="entry name" value="ABC_Carb_Monos_I"/>
    <property type="match status" value="1"/>
</dbReference>
<gene>
    <name evidence="11" type="ORF">B6254_0331</name>
</gene>
<protein>
    <recommendedName>
        <fullName evidence="10">ABC transporter domain-containing protein</fullName>
    </recommendedName>
</protein>
<dbReference type="Proteomes" id="UP000244870">
    <property type="component" value="Chromosome"/>
</dbReference>
<dbReference type="AlphaFoldDB" id="A0A2S1KP53"/>
<organism evidence="11 12">
    <name type="scientific">Weissella cibaria</name>
    <dbReference type="NCBI Taxonomy" id="137591"/>
    <lineage>
        <taxon>Bacteria</taxon>
        <taxon>Bacillati</taxon>
        <taxon>Bacillota</taxon>
        <taxon>Bacilli</taxon>
        <taxon>Lactobacillales</taxon>
        <taxon>Lactobacillaceae</taxon>
        <taxon>Weissella</taxon>
    </lineage>
</organism>
<dbReference type="InterPro" id="IPR017871">
    <property type="entry name" value="ABC_transporter-like_CS"/>
</dbReference>
<keyword evidence="3" id="KW-0813">Transport</keyword>
<dbReference type="SUPFAM" id="SSF52540">
    <property type="entry name" value="P-loop containing nucleoside triphosphate hydrolases"/>
    <property type="match status" value="2"/>
</dbReference>
<evidence type="ECO:0000256" key="8">
    <source>
        <dbReference type="ARBA" id="ARBA00022967"/>
    </source>
</evidence>
<dbReference type="InterPro" id="IPR003439">
    <property type="entry name" value="ABC_transporter-like_ATP-bd"/>
</dbReference>
<sequence>MADQPIVLEMRDIVKQFGEFRANDQINLQVKRGQIHALLGENGAGKSTLMNQLSGLLQPTAGDILINGQKVIVDSPSKAAELGIGMVHQHFMLIDAFTVTENIILGSEPVNGLKLNTKAAAAEIKKLSEQYGLDVDPNALAGDISVGMQQRVEILKTLYRGADILIFDEPTAVLTPQEIDELMTILKGLAAEGKSVILITHKLDEIKAVADQVTVIRRGKSIDSFPVAGVSSQELADIMVGRSVSLFSTEKEPAHPTDTILSVSDLTVKDARGVEVVKNLSLDFRAGEVVGIAGIDGNGQSEFISALTGLMPSASGKVTLKGKDITNKKPRQITESGVGHIPEDRHRFGLELDMTLAENIALQTYYKAPMSKAGVLDYDKINAHARELIEKFDVRTVNELVPASALSGGNQQKAIIARELDRDADFVIAAQPTRGLDVGAIEYIHQQLINQRDAGKAVMLVSFELDEILNVADRIAVISHGEITGVVDANETSKNELGLLMAGMSLAEARAQLAGE</sequence>
<dbReference type="PANTHER" id="PTHR43790">
    <property type="entry name" value="CARBOHYDRATE TRANSPORT ATP-BINDING PROTEIN MG119-RELATED"/>
    <property type="match status" value="1"/>
</dbReference>
<dbReference type="EMBL" id="CP020928">
    <property type="protein sequence ID" value="AWF94765.1"/>
    <property type="molecule type" value="Genomic_DNA"/>
</dbReference>
<keyword evidence="9" id="KW-0472">Membrane</keyword>
<keyword evidence="4" id="KW-1003">Cell membrane</keyword>
<dbReference type="InterPro" id="IPR027417">
    <property type="entry name" value="P-loop_NTPase"/>
</dbReference>
<evidence type="ECO:0000256" key="7">
    <source>
        <dbReference type="ARBA" id="ARBA00022840"/>
    </source>
</evidence>
<dbReference type="GO" id="GO:0005524">
    <property type="term" value="F:ATP binding"/>
    <property type="evidence" value="ECO:0007669"/>
    <property type="project" value="UniProtKB-KW"/>
</dbReference>
<dbReference type="GO" id="GO:0016887">
    <property type="term" value="F:ATP hydrolysis activity"/>
    <property type="evidence" value="ECO:0007669"/>
    <property type="project" value="InterPro"/>
</dbReference>
<dbReference type="PROSITE" id="PS00211">
    <property type="entry name" value="ABC_TRANSPORTER_1"/>
    <property type="match status" value="2"/>
</dbReference>
<dbReference type="CDD" id="cd03215">
    <property type="entry name" value="ABC_Carb_Monos_II"/>
    <property type="match status" value="1"/>
</dbReference>
<keyword evidence="7" id="KW-0067">ATP-binding</keyword>
<dbReference type="InterPro" id="IPR003593">
    <property type="entry name" value="AAA+_ATPase"/>
</dbReference>
<dbReference type="FunFam" id="3.40.50.300:FF:000127">
    <property type="entry name" value="Ribose import ATP-binding protein RbsA"/>
    <property type="match status" value="1"/>
</dbReference>
<dbReference type="FunFam" id="3.40.50.300:FF:001390">
    <property type="entry name" value="ABC transporter, ATP-binding protein"/>
    <property type="match status" value="1"/>
</dbReference>
<comment type="similarity">
    <text evidence="2">Belongs to the ABC transporter superfamily.</text>
</comment>
<dbReference type="PROSITE" id="PS50893">
    <property type="entry name" value="ABC_TRANSPORTER_2"/>
    <property type="match status" value="2"/>
</dbReference>